<evidence type="ECO:0000256" key="3">
    <source>
        <dbReference type="ARBA" id="ARBA00023163"/>
    </source>
</evidence>
<evidence type="ECO:0000313" key="5">
    <source>
        <dbReference type="EMBL" id="RIN02629.1"/>
    </source>
</evidence>
<accession>A0A418IIG0</accession>
<dbReference type="AlphaFoldDB" id="A0A418IIG0"/>
<protein>
    <submittedName>
        <fullName evidence="5">Helix-turn-helix domain-containing protein</fullName>
    </submittedName>
</protein>
<dbReference type="PANTHER" id="PTHR43280:SF26">
    <property type="entry name" value="ARAC-FAMILY TRANSCRIPTIONAL REGULATOR"/>
    <property type="match status" value="1"/>
</dbReference>
<dbReference type="InterPro" id="IPR018060">
    <property type="entry name" value="HTH_AraC"/>
</dbReference>
<reference evidence="5 6" key="1">
    <citation type="journal article" date="2016" name="Front. Microbiol.">
        <title>Comprehensive Phylogenetic Analysis of Bovine Non-aureus Staphylococci Species Based on Whole-Genome Sequencing.</title>
        <authorList>
            <person name="Naushad S."/>
            <person name="Barkema H.W."/>
            <person name="Luby C."/>
            <person name="Condas L.A."/>
            <person name="Nobrega D.B."/>
            <person name="Carson D.A."/>
            <person name="De Buck J."/>
        </authorList>
    </citation>
    <scope>NUCLEOTIDE SEQUENCE [LARGE SCALE GENOMIC DNA]</scope>
    <source>
        <strain evidence="5 6">SNUC 4554</strain>
    </source>
</reference>
<evidence type="ECO:0000259" key="4">
    <source>
        <dbReference type="PROSITE" id="PS01124"/>
    </source>
</evidence>
<dbReference type="RefSeq" id="WP_119605110.1">
    <property type="nucleotide sequence ID" value="NZ_JAWVBH010000001.1"/>
</dbReference>
<name>A0A418IIG0_9STAP</name>
<dbReference type="EMBL" id="QXUF01000008">
    <property type="protein sequence ID" value="RIN02629.1"/>
    <property type="molecule type" value="Genomic_DNA"/>
</dbReference>
<feature type="domain" description="HTH araC/xylS-type" evidence="4">
    <location>
        <begin position="149"/>
        <end position="247"/>
    </location>
</feature>
<dbReference type="PANTHER" id="PTHR43280">
    <property type="entry name" value="ARAC-FAMILY TRANSCRIPTIONAL REGULATOR"/>
    <property type="match status" value="1"/>
</dbReference>
<dbReference type="Pfam" id="PF12833">
    <property type="entry name" value="HTH_18"/>
    <property type="match status" value="1"/>
</dbReference>
<gene>
    <name evidence="5" type="ORF">BU112_01950</name>
</gene>
<dbReference type="SMART" id="SM00342">
    <property type="entry name" value="HTH_ARAC"/>
    <property type="match status" value="1"/>
</dbReference>
<keyword evidence="6" id="KW-1185">Reference proteome</keyword>
<evidence type="ECO:0000256" key="1">
    <source>
        <dbReference type="ARBA" id="ARBA00023015"/>
    </source>
</evidence>
<keyword evidence="3" id="KW-0804">Transcription</keyword>
<evidence type="ECO:0000256" key="2">
    <source>
        <dbReference type="ARBA" id="ARBA00023125"/>
    </source>
</evidence>
<evidence type="ECO:0000313" key="6">
    <source>
        <dbReference type="Proteomes" id="UP000286317"/>
    </source>
</evidence>
<dbReference type="PROSITE" id="PS01124">
    <property type="entry name" value="HTH_ARAC_FAMILY_2"/>
    <property type="match status" value="1"/>
</dbReference>
<proteinExistence type="predicted"/>
<keyword evidence="1" id="KW-0805">Transcription regulation</keyword>
<comment type="caution">
    <text evidence="5">The sequence shown here is derived from an EMBL/GenBank/DDBJ whole genome shotgun (WGS) entry which is preliminary data.</text>
</comment>
<dbReference type="InterPro" id="IPR009057">
    <property type="entry name" value="Homeodomain-like_sf"/>
</dbReference>
<organism evidence="5 6">
    <name type="scientific">Staphylococcus shinii</name>
    <dbReference type="NCBI Taxonomy" id="2912228"/>
    <lineage>
        <taxon>Bacteria</taxon>
        <taxon>Bacillati</taxon>
        <taxon>Bacillota</taxon>
        <taxon>Bacilli</taxon>
        <taxon>Bacillales</taxon>
        <taxon>Staphylococcaceae</taxon>
        <taxon>Staphylococcus</taxon>
    </lineage>
</organism>
<sequence>MISTLSIRNHYTSELARCINEVIILLPLNKPCKINLNGTTITVTDGIIVNNADLFQMLDVQELLELKIPLPLFIEKDINISKSYFDFNRIHFVEQFRNLVLEAIHQPIQDEFSMYMYISGIIEFLLREARVVLKSIYIPCLNTKHPLVARITKYIHDNVCNTLNTKHLSQTFYISQSYISILFASNINMNFKRYTTSLRIALSLYDLIQDNKSIYEVAIKYQFLNVTTYSKHFKYYIQIPPKKYIYLFKKGYYKSPYKVAVNNVTSADYLDKYQEATIHTNNSDYSLNLSKLSFNNCFKSMTVLIQLDDIYALHHFYEYHMVRNEAKTTFSKINFCILDTHMKQLNALSAQHFLNTIKQLLLKGHHLTIKITNLTLCQTQNFSVGKLLAELENDWNQITLQFDFSYNTFNELSNFIEKIRHKYPLIKIGMTIDTIIKSKNTLSQMIHNITSIKVDFHYINLDLNLFCRLIADKVAQSSKKHNLKQVFLIFISQLGNEHAKKLILTNLTHKSLQDYYNTPSQHTHILLTRFLVELNQKICGFGFPYYTDDNDRIMLFNKFHCPMPIVHIYSFLKVFFKQQVALLPHAIICKTNRRYHILLFSNMQKTSFVVKINHHFIKSFPVFSRLLNKDHGIITNLISSNIDQKFFGLSYIEQINNANYPLSKLSLHYYKEPLIYKLSQSSIQYIMIAIN</sequence>
<dbReference type="PROSITE" id="PS00041">
    <property type="entry name" value="HTH_ARAC_FAMILY_1"/>
    <property type="match status" value="1"/>
</dbReference>
<dbReference type="Proteomes" id="UP000286317">
    <property type="component" value="Unassembled WGS sequence"/>
</dbReference>
<dbReference type="OrthoDB" id="2549792at2"/>
<dbReference type="Gene3D" id="1.10.10.60">
    <property type="entry name" value="Homeodomain-like"/>
    <property type="match status" value="2"/>
</dbReference>
<dbReference type="SUPFAM" id="SSF46689">
    <property type="entry name" value="Homeodomain-like"/>
    <property type="match status" value="1"/>
</dbReference>
<keyword evidence="2" id="KW-0238">DNA-binding</keyword>
<dbReference type="GO" id="GO:0003700">
    <property type="term" value="F:DNA-binding transcription factor activity"/>
    <property type="evidence" value="ECO:0007669"/>
    <property type="project" value="InterPro"/>
</dbReference>
<dbReference type="InterPro" id="IPR018062">
    <property type="entry name" value="HTH_AraC-typ_CS"/>
</dbReference>
<dbReference type="GO" id="GO:0043565">
    <property type="term" value="F:sequence-specific DNA binding"/>
    <property type="evidence" value="ECO:0007669"/>
    <property type="project" value="InterPro"/>
</dbReference>